<name>A0A1W6L9V4_9BURK</name>
<feature type="compositionally biased region" description="Basic and acidic residues" evidence="12">
    <location>
        <begin position="730"/>
        <end position="743"/>
    </location>
</feature>
<evidence type="ECO:0000313" key="15">
    <source>
        <dbReference type="Proteomes" id="UP000193427"/>
    </source>
</evidence>
<dbReference type="Gene3D" id="3.30.565.10">
    <property type="entry name" value="Histidine kinase-like ATPase, C-terminal domain"/>
    <property type="match status" value="1"/>
</dbReference>
<evidence type="ECO:0000256" key="3">
    <source>
        <dbReference type="ARBA" id="ARBA00022553"/>
    </source>
</evidence>
<dbReference type="KEGG" id="rgu:A4W93_14590"/>
<evidence type="ECO:0000256" key="4">
    <source>
        <dbReference type="ARBA" id="ARBA00022679"/>
    </source>
</evidence>
<dbReference type="PRINTS" id="PR00344">
    <property type="entry name" value="BCTRLSENSOR"/>
</dbReference>
<keyword evidence="5" id="KW-0732">Signal</keyword>
<dbReference type="PROSITE" id="PS50110">
    <property type="entry name" value="RESPONSE_REGULATORY"/>
    <property type="match status" value="3"/>
</dbReference>
<dbReference type="InterPro" id="IPR036890">
    <property type="entry name" value="HATPase_C_sf"/>
</dbReference>
<organism evidence="14 15">
    <name type="scientific">Piscinibacter gummiphilus</name>
    <dbReference type="NCBI Taxonomy" id="946333"/>
    <lineage>
        <taxon>Bacteria</taxon>
        <taxon>Pseudomonadati</taxon>
        <taxon>Pseudomonadota</taxon>
        <taxon>Betaproteobacteria</taxon>
        <taxon>Burkholderiales</taxon>
        <taxon>Sphaerotilaceae</taxon>
        <taxon>Piscinibacter</taxon>
    </lineage>
</organism>
<dbReference type="SMART" id="SM00448">
    <property type="entry name" value="REC"/>
    <property type="match status" value="3"/>
</dbReference>
<keyword evidence="11" id="KW-0175">Coiled coil</keyword>
<dbReference type="PROSITE" id="PS50109">
    <property type="entry name" value="HIS_KIN"/>
    <property type="match status" value="1"/>
</dbReference>
<dbReference type="Proteomes" id="UP000193427">
    <property type="component" value="Chromosome"/>
</dbReference>
<accession>A0A1W6L9V4</accession>
<dbReference type="Gene3D" id="3.40.50.2300">
    <property type="match status" value="3"/>
</dbReference>
<dbReference type="InterPro" id="IPR003594">
    <property type="entry name" value="HATPase_dom"/>
</dbReference>
<dbReference type="Gene3D" id="1.10.287.130">
    <property type="match status" value="1"/>
</dbReference>
<evidence type="ECO:0000256" key="11">
    <source>
        <dbReference type="SAM" id="Coils"/>
    </source>
</evidence>
<dbReference type="CDD" id="cd00082">
    <property type="entry name" value="HisKA"/>
    <property type="match status" value="1"/>
</dbReference>
<keyword evidence="3" id="KW-0597">Phosphoprotein</keyword>
<keyword evidence="13" id="KW-1133">Transmembrane helix</keyword>
<dbReference type="CDD" id="cd16922">
    <property type="entry name" value="HATPase_EvgS-ArcB-TorS-like"/>
    <property type="match status" value="1"/>
</dbReference>
<dbReference type="Pfam" id="PF05227">
    <property type="entry name" value="CHASE3"/>
    <property type="match status" value="1"/>
</dbReference>
<reference evidence="14 15" key="1">
    <citation type="submission" date="2016-04" db="EMBL/GenBank/DDBJ databases">
        <title>Complete genome sequence of natural rubber-degrading, novel Gram-negative bacterium, Rhizobacter gummiphilus strain NS21.</title>
        <authorList>
            <person name="Tabata M."/>
            <person name="Kasai D."/>
            <person name="Fukuda M."/>
        </authorList>
    </citation>
    <scope>NUCLEOTIDE SEQUENCE [LARGE SCALE GENOMIC DNA]</scope>
    <source>
        <strain evidence="14 15">NS21</strain>
    </source>
</reference>
<evidence type="ECO:0000256" key="9">
    <source>
        <dbReference type="ARBA" id="ARBA00058004"/>
    </source>
</evidence>
<protein>
    <recommendedName>
        <fullName evidence="10">Virulence sensor protein BvgS</fullName>
        <ecNumber evidence="2">2.7.13.3</ecNumber>
    </recommendedName>
</protein>
<feature type="compositionally biased region" description="Polar residues" evidence="12">
    <location>
        <begin position="686"/>
        <end position="696"/>
    </location>
</feature>
<keyword evidence="13" id="KW-0812">Transmembrane</keyword>
<keyword evidence="13" id="KW-0472">Membrane</keyword>
<keyword evidence="15" id="KW-1185">Reference proteome</keyword>
<dbReference type="InterPro" id="IPR036097">
    <property type="entry name" value="HisK_dim/P_sf"/>
</dbReference>
<comment type="function">
    <text evidence="9">Member of the two-component regulatory system BvgS/BvgA. Phosphorylates BvgA via a four-step phosphorelay in response to environmental signals.</text>
</comment>
<evidence type="ECO:0000256" key="8">
    <source>
        <dbReference type="ARBA" id="ARBA00023026"/>
    </source>
</evidence>
<dbReference type="SMART" id="SM00388">
    <property type="entry name" value="HisKA"/>
    <property type="match status" value="1"/>
</dbReference>
<dbReference type="InterPro" id="IPR011006">
    <property type="entry name" value="CheY-like_superfamily"/>
</dbReference>
<dbReference type="SUPFAM" id="SSF55874">
    <property type="entry name" value="ATPase domain of HSP90 chaperone/DNA topoisomerase II/histidine kinase"/>
    <property type="match status" value="1"/>
</dbReference>
<evidence type="ECO:0000256" key="1">
    <source>
        <dbReference type="ARBA" id="ARBA00000085"/>
    </source>
</evidence>
<feature type="transmembrane region" description="Helical" evidence="13">
    <location>
        <begin position="25"/>
        <end position="45"/>
    </location>
</feature>
<evidence type="ECO:0000256" key="13">
    <source>
        <dbReference type="SAM" id="Phobius"/>
    </source>
</evidence>
<evidence type="ECO:0000256" key="12">
    <source>
        <dbReference type="SAM" id="MobiDB-lite"/>
    </source>
</evidence>
<dbReference type="InterPro" id="IPR004358">
    <property type="entry name" value="Sig_transdc_His_kin-like_C"/>
</dbReference>
<dbReference type="InterPro" id="IPR029016">
    <property type="entry name" value="GAF-like_dom_sf"/>
</dbReference>
<dbReference type="AlphaFoldDB" id="A0A1W6L9V4"/>
<keyword evidence="7" id="KW-0902">Two-component regulatory system</keyword>
<dbReference type="RefSeq" id="WP_085751303.1">
    <property type="nucleotide sequence ID" value="NZ_BSPR01000004.1"/>
</dbReference>
<dbReference type="SMART" id="SM00387">
    <property type="entry name" value="HATPase_c"/>
    <property type="match status" value="1"/>
</dbReference>
<dbReference type="SUPFAM" id="SSF55781">
    <property type="entry name" value="GAF domain-like"/>
    <property type="match status" value="1"/>
</dbReference>
<evidence type="ECO:0000256" key="7">
    <source>
        <dbReference type="ARBA" id="ARBA00023012"/>
    </source>
</evidence>
<feature type="region of interest" description="Disordered" evidence="12">
    <location>
        <begin position="686"/>
        <end position="743"/>
    </location>
</feature>
<dbReference type="PANTHER" id="PTHR45339">
    <property type="entry name" value="HYBRID SIGNAL TRANSDUCTION HISTIDINE KINASE J"/>
    <property type="match status" value="1"/>
</dbReference>
<dbReference type="PANTHER" id="PTHR45339:SF1">
    <property type="entry name" value="HYBRID SIGNAL TRANSDUCTION HISTIDINE KINASE J"/>
    <property type="match status" value="1"/>
</dbReference>
<comment type="catalytic activity">
    <reaction evidence="1">
        <text>ATP + protein L-histidine = ADP + protein N-phospho-L-histidine.</text>
        <dbReference type="EC" id="2.7.13.3"/>
    </reaction>
</comment>
<keyword evidence="4" id="KW-0808">Transferase</keyword>
<keyword evidence="8" id="KW-0843">Virulence</keyword>
<dbReference type="InterPro" id="IPR003018">
    <property type="entry name" value="GAF"/>
</dbReference>
<dbReference type="EMBL" id="CP015118">
    <property type="protein sequence ID" value="ARN21022.1"/>
    <property type="molecule type" value="Genomic_DNA"/>
</dbReference>
<feature type="transmembrane region" description="Helical" evidence="13">
    <location>
        <begin position="196"/>
        <end position="216"/>
    </location>
</feature>
<proteinExistence type="predicted"/>
<dbReference type="STRING" id="946333.A4W93_14590"/>
<dbReference type="Pfam" id="PF02518">
    <property type="entry name" value="HATPase_c"/>
    <property type="match status" value="1"/>
</dbReference>
<keyword evidence="6 14" id="KW-0418">Kinase</keyword>
<dbReference type="InterPro" id="IPR007891">
    <property type="entry name" value="CHASE3"/>
</dbReference>
<dbReference type="SUPFAM" id="SSF47384">
    <property type="entry name" value="Homodimeric domain of signal transducing histidine kinase"/>
    <property type="match status" value="1"/>
</dbReference>
<sequence>MTTPSDGLAAVPNARSGPPLPPGPFAGFLAAILAVVLIAAFSYSAQQANTDAAGQVTHTLEVQARLAGVLSQVKDAETGQRGYLLTGQESYLDPYRNARAGLDGELEALARLTGDNPTQQRTVGQLSELSRLKLLELEETIALRRAGQAEAALTMVRTDRGKAVMDQIRTLVLDLRNEEQRLLAERQETWRQATRFASYVAWGGSGLLLVLILAAATMTSRDYRAREAQNWLRSGQMGLASRIQGEQGLAALGEKVLAFLARYLGARVGTVYVAGEDGRFRRVAGHAAAPDTVARGEGLLGQAAKDGQPLHVRDVPDGYLPVVSTLGRGRPAELLVAPAIADGTVHAVVELGFLRPVHPDDKELLARVAEMLGVAVRSSRDRTRLEELLEETQRQAEELQAQQEELRVSNEELEEQSRVLRESQAQLESQHAELEQSNVSLEEQANQLERQKSELSLAQVQLTDKAEALERSNQYKSEFLANMSHELRTPLNSTLILATLLADNKPGNLTEEQVKFARTISSAGNDLLALINDILDLSKIEAGQVEVMPEPVPVARTVDSLMAAMQPVASQKSLAFDAVVEPGVPDRLHTDPQRLGQILKNLLSNALKFTERGAVSMRVTARPDGQVAFAVRDTGIGIAPQQQGLIFEAFRQADGSTHRKYGGTGLGLSISRDLARLLGGDISVESTPGEGSQFTLTLPAEYPGPAAGRPDRTPSPPPPVVPAELPPPPARDDSAPEDDRERLSPASRLILVIEDDPRFAAILRDVAHELGFQCVVAPTAGEGLQAAATYRPSAILLDVNLPDHSGLGVLDQLKRSATTRHIPVHMMSVTDYRQEARGLGAVGYALKPVKREELAEAFRRLEERFTQNTRRVLVVEDDARQRESIRLLLDHADVQITDVANAADALAQLQATTFDCVVMDLNLPDLSGYQLLERMSEQDDVSFPPVIVYTGRSLTRNEELDLRRFSRSIIIKDARSPERLLDEVTLFIHQVESALPAESQRMLKAVRDRDAALEGRRILVVEDDARNIFALSSVLEPRGATIEIARNGREALEVLDRGLGGTGPAADLVLMDIMMPEMDGFTAMREIRKREGLKKLPIIALTAKAMKDDQEKCLAAGANDYIAKPLDVEKLLSLVRVWMPR</sequence>
<dbReference type="CDD" id="cd19410">
    <property type="entry name" value="HK9-like_sensor"/>
    <property type="match status" value="1"/>
</dbReference>
<dbReference type="CDD" id="cd00156">
    <property type="entry name" value="REC"/>
    <property type="match status" value="1"/>
</dbReference>
<gene>
    <name evidence="14" type="ORF">A4W93_14590</name>
</gene>
<dbReference type="CDD" id="cd17546">
    <property type="entry name" value="REC_hyHK_CKI1_RcsC-like"/>
    <property type="match status" value="1"/>
</dbReference>
<dbReference type="Pfam" id="PF00072">
    <property type="entry name" value="Response_reg"/>
    <property type="match status" value="3"/>
</dbReference>
<dbReference type="OrthoDB" id="9796305at2"/>
<dbReference type="SMART" id="SM00065">
    <property type="entry name" value="GAF"/>
    <property type="match status" value="1"/>
</dbReference>
<dbReference type="GO" id="GO:0000155">
    <property type="term" value="F:phosphorelay sensor kinase activity"/>
    <property type="evidence" value="ECO:0007669"/>
    <property type="project" value="InterPro"/>
</dbReference>
<dbReference type="InterPro" id="IPR003661">
    <property type="entry name" value="HisK_dim/P_dom"/>
</dbReference>
<dbReference type="Gene3D" id="3.30.450.40">
    <property type="match status" value="1"/>
</dbReference>
<dbReference type="InterPro" id="IPR001789">
    <property type="entry name" value="Sig_transdc_resp-reg_receiver"/>
</dbReference>
<evidence type="ECO:0000256" key="10">
    <source>
        <dbReference type="ARBA" id="ARBA00070152"/>
    </source>
</evidence>
<evidence type="ECO:0000256" key="5">
    <source>
        <dbReference type="ARBA" id="ARBA00022729"/>
    </source>
</evidence>
<dbReference type="EC" id="2.7.13.3" evidence="2"/>
<evidence type="ECO:0000256" key="6">
    <source>
        <dbReference type="ARBA" id="ARBA00022777"/>
    </source>
</evidence>
<dbReference type="Pfam" id="PF00512">
    <property type="entry name" value="HisKA"/>
    <property type="match status" value="1"/>
</dbReference>
<dbReference type="SUPFAM" id="SSF52172">
    <property type="entry name" value="CheY-like"/>
    <property type="match status" value="3"/>
</dbReference>
<dbReference type="Pfam" id="PF13185">
    <property type="entry name" value="GAF_2"/>
    <property type="match status" value="1"/>
</dbReference>
<evidence type="ECO:0000313" key="14">
    <source>
        <dbReference type="EMBL" id="ARN21022.1"/>
    </source>
</evidence>
<dbReference type="FunFam" id="3.30.565.10:FF:000010">
    <property type="entry name" value="Sensor histidine kinase RcsC"/>
    <property type="match status" value="1"/>
</dbReference>
<feature type="coiled-coil region" evidence="11">
    <location>
        <begin position="375"/>
        <end position="465"/>
    </location>
</feature>
<evidence type="ECO:0000256" key="2">
    <source>
        <dbReference type="ARBA" id="ARBA00012438"/>
    </source>
</evidence>
<feature type="compositionally biased region" description="Pro residues" evidence="12">
    <location>
        <begin position="713"/>
        <end position="729"/>
    </location>
</feature>
<dbReference type="InterPro" id="IPR005467">
    <property type="entry name" value="His_kinase_dom"/>
</dbReference>